<sequence length="527" mass="58352">MSNGIQITGEMRPGFDTILTEPALAFVAQLHRMYEPTRRSLLNARQQHQRWYDAGNSIDFAMESSSVRADPHWKVRPAPADLTDRRVEITGPCDRKMVINALNSGAQCFMACLEDASAPTWQVMVEGQVNLRDAAAGTITLEDKGKSYKLNETTATLIARPRGWHLDEAHMLVDGERVAGALFDFGLYFYHNAQRLIARGSGPYFYLPKLEHYLEARLWNNIFTTAQSMLDLPLGTIRATVLIETLPGAFMADEILYELRDHITALNCGRWDYIFSYIKTFQADPTKVLPDRSAVTMTVPFMAKYAAHVVRTCHKRGAHAMGGMSAFIPVKDDEEANTKAFAAVRADKEREASLGHDGTWVAHPGLVGVAREVFDRLMPEANQLGVIPEGTATAADLTTAPGGPKTLAGLTNNINVGLGYIAAWLRGQGAVPLHNLMEDAATAEISRTQLWQWRVSDVVLDGGETVDAALIERVTDEQLAVWKSQVGDNFFATGKYTEAAEIFRTLVLADRLESFLTVPAYEHYFAK</sequence>
<dbReference type="FunFam" id="3.20.20.360:FF:000001">
    <property type="entry name" value="Malate synthase"/>
    <property type="match status" value="1"/>
</dbReference>
<dbReference type="InterPro" id="IPR011076">
    <property type="entry name" value="Malate_synth_sf"/>
</dbReference>
<dbReference type="PANTHER" id="PTHR42902:SF1">
    <property type="entry name" value="MALATE SYNTHASE 1-RELATED"/>
    <property type="match status" value="1"/>
</dbReference>
<dbReference type="InterPro" id="IPR048356">
    <property type="entry name" value="MS_N"/>
</dbReference>
<evidence type="ECO:0000256" key="4">
    <source>
        <dbReference type="ARBA" id="ARBA00022532"/>
    </source>
</evidence>
<dbReference type="GO" id="GO:0004474">
    <property type="term" value="F:malate synthase activity"/>
    <property type="evidence" value="ECO:0007669"/>
    <property type="project" value="UniProtKB-EC"/>
</dbReference>
<dbReference type="Pfam" id="PF20659">
    <property type="entry name" value="MS_C"/>
    <property type="match status" value="1"/>
</dbReference>
<feature type="domain" description="Malate synthase N-terminal" evidence="9">
    <location>
        <begin position="4"/>
        <end position="61"/>
    </location>
</feature>
<evidence type="ECO:0000259" key="9">
    <source>
        <dbReference type="Pfam" id="PF20656"/>
    </source>
</evidence>
<evidence type="ECO:0000313" key="11">
    <source>
        <dbReference type="EMBL" id="GGE08846.1"/>
    </source>
</evidence>
<dbReference type="AlphaFoldDB" id="A0A917E7N8"/>
<dbReference type="Pfam" id="PF20656">
    <property type="entry name" value="MS_N"/>
    <property type="match status" value="1"/>
</dbReference>
<dbReference type="GO" id="GO:0006099">
    <property type="term" value="P:tricarboxylic acid cycle"/>
    <property type="evidence" value="ECO:0007669"/>
    <property type="project" value="UniProtKB-KW"/>
</dbReference>
<evidence type="ECO:0000256" key="3">
    <source>
        <dbReference type="ARBA" id="ARBA00022435"/>
    </source>
</evidence>
<dbReference type="PIRSF" id="PIRSF001363">
    <property type="entry name" value="Malate_synth"/>
    <property type="match status" value="1"/>
</dbReference>
<reference evidence="11" key="1">
    <citation type="journal article" date="2014" name="Int. J. Syst. Evol. Microbiol.">
        <title>Complete genome sequence of Corynebacterium casei LMG S-19264T (=DSM 44701T), isolated from a smear-ripened cheese.</title>
        <authorList>
            <consortium name="US DOE Joint Genome Institute (JGI-PGF)"/>
            <person name="Walter F."/>
            <person name="Albersmeier A."/>
            <person name="Kalinowski J."/>
            <person name="Ruckert C."/>
        </authorList>
    </citation>
    <scope>NUCLEOTIDE SEQUENCE</scope>
    <source>
        <strain evidence="11">CGMCC 1.15519</strain>
    </source>
</reference>
<gene>
    <name evidence="11" type="ORF">GCM10011529_14080</name>
</gene>
<name>A0A917E7N8_9SPHN</name>
<evidence type="ECO:0000256" key="1">
    <source>
        <dbReference type="ARBA" id="ARBA00006394"/>
    </source>
</evidence>
<feature type="domain" description="Malate synthase C-terminal" evidence="10">
    <location>
        <begin position="406"/>
        <end position="523"/>
    </location>
</feature>
<evidence type="ECO:0000256" key="6">
    <source>
        <dbReference type="ARBA" id="ARBA00047918"/>
    </source>
</evidence>
<proteinExistence type="inferred from homology"/>
<evidence type="ECO:0000256" key="2">
    <source>
        <dbReference type="ARBA" id="ARBA00012636"/>
    </source>
</evidence>
<dbReference type="EC" id="2.3.3.9" evidence="2"/>
<dbReference type="SUPFAM" id="SSF51645">
    <property type="entry name" value="Malate synthase G"/>
    <property type="match status" value="1"/>
</dbReference>
<feature type="active site" description="Proton acceptor" evidence="7">
    <location>
        <position position="160"/>
    </location>
</feature>
<dbReference type="GO" id="GO:0005737">
    <property type="term" value="C:cytoplasm"/>
    <property type="evidence" value="ECO:0007669"/>
    <property type="project" value="TreeGrafter"/>
</dbReference>
<dbReference type="InterPro" id="IPR006252">
    <property type="entry name" value="Malate_synthA"/>
</dbReference>
<keyword evidence="5" id="KW-0808">Transferase</keyword>
<dbReference type="CDD" id="cd00727">
    <property type="entry name" value="malate_synt_A"/>
    <property type="match status" value="1"/>
</dbReference>
<reference evidence="11" key="2">
    <citation type="submission" date="2020-09" db="EMBL/GenBank/DDBJ databases">
        <authorList>
            <person name="Sun Q."/>
            <person name="Zhou Y."/>
        </authorList>
    </citation>
    <scope>NUCLEOTIDE SEQUENCE</scope>
    <source>
        <strain evidence="11">CGMCC 1.15519</strain>
    </source>
</reference>
<dbReference type="GO" id="GO:0006097">
    <property type="term" value="P:glyoxylate cycle"/>
    <property type="evidence" value="ECO:0007669"/>
    <property type="project" value="UniProtKB-KW"/>
</dbReference>
<comment type="catalytic activity">
    <reaction evidence="6">
        <text>glyoxylate + acetyl-CoA + H2O = (S)-malate + CoA + H(+)</text>
        <dbReference type="Rhea" id="RHEA:18181"/>
        <dbReference type="ChEBI" id="CHEBI:15377"/>
        <dbReference type="ChEBI" id="CHEBI:15378"/>
        <dbReference type="ChEBI" id="CHEBI:15589"/>
        <dbReference type="ChEBI" id="CHEBI:36655"/>
        <dbReference type="ChEBI" id="CHEBI:57287"/>
        <dbReference type="ChEBI" id="CHEBI:57288"/>
        <dbReference type="EC" id="2.3.3.9"/>
    </reaction>
</comment>
<evidence type="ECO:0000256" key="5">
    <source>
        <dbReference type="ARBA" id="ARBA00022679"/>
    </source>
</evidence>
<evidence type="ECO:0000256" key="7">
    <source>
        <dbReference type="PIRSR" id="PIRSR001363-1"/>
    </source>
</evidence>
<comment type="similarity">
    <text evidence="1">Belongs to the malate synthase family.</text>
</comment>
<accession>A0A917E7N8</accession>
<organism evidence="11 12">
    <name type="scientific">Sandarakinorhabdus glacialis</name>
    <dbReference type="NCBI Taxonomy" id="1614636"/>
    <lineage>
        <taxon>Bacteria</taxon>
        <taxon>Pseudomonadati</taxon>
        <taxon>Pseudomonadota</taxon>
        <taxon>Alphaproteobacteria</taxon>
        <taxon>Sphingomonadales</taxon>
        <taxon>Sphingosinicellaceae</taxon>
        <taxon>Sandarakinorhabdus</taxon>
    </lineage>
</organism>
<dbReference type="Pfam" id="PF01274">
    <property type="entry name" value="MS_TIM-barrel"/>
    <property type="match status" value="1"/>
</dbReference>
<dbReference type="Gene3D" id="3.20.20.360">
    <property type="entry name" value="Malate synthase, domain 3"/>
    <property type="match status" value="1"/>
</dbReference>
<dbReference type="Proteomes" id="UP000635071">
    <property type="component" value="Unassembled WGS sequence"/>
</dbReference>
<evidence type="ECO:0000259" key="10">
    <source>
        <dbReference type="Pfam" id="PF20659"/>
    </source>
</evidence>
<dbReference type="InterPro" id="IPR046363">
    <property type="entry name" value="MS_N_TIM-barrel_dom"/>
</dbReference>
<feature type="active site" description="Proton donor" evidence="7">
    <location>
        <position position="439"/>
    </location>
</feature>
<feature type="domain" description="Malate synthase TIM barrel" evidence="8">
    <location>
        <begin position="156"/>
        <end position="397"/>
    </location>
</feature>
<dbReference type="FunFam" id="1.20.1220.12:FF:000001">
    <property type="entry name" value="Malate synthase"/>
    <property type="match status" value="1"/>
</dbReference>
<keyword evidence="3" id="KW-0329">Glyoxylate bypass</keyword>
<dbReference type="PANTHER" id="PTHR42902">
    <property type="entry name" value="MALATE SYNTHASE"/>
    <property type="match status" value="1"/>
</dbReference>
<dbReference type="RefSeq" id="WP_188762235.1">
    <property type="nucleotide sequence ID" value="NZ_BMJM01000004.1"/>
</dbReference>
<keyword evidence="4" id="KW-0816">Tricarboxylic acid cycle</keyword>
<evidence type="ECO:0000259" key="8">
    <source>
        <dbReference type="Pfam" id="PF01274"/>
    </source>
</evidence>
<keyword evidence="12" id="KW-1185">Reference proteome</keyword>
<dbReference type="Gene3D" id="1.20.1220.12">
    <property type="entry name" value="Malate synthase, domain III"/>
    <property type="match status" value="1"/>
</dbReference>
<dbReference type="EMBL" id="BMJM01000004">
    <property type="protein sequence ID" value="GGE08846.1"/>
    <property type="molecule type" value="Genomic_DNA"/>
</dbReference>
<dbReference type="NCBIfam" id="TIGR01344">
    <property type="entry name" value="malate_syn_A"/>
    <property type="match status" value="1"/>
</dbReference>
<dbReference type="InterPro" id="IPR048355">
    <property type="entry name" value="MS_C"/>
</dbReference>
<dbReference type="InterPro" id="IPR044856">
    <property type="entry name" value="Malate_synth_C_sf"/>
</dbReference>
<dbReference type="InterPro" id="IPR001465">
    <property type="entry name" value="Malate_synthase_TIM"/>
</dbReference>
<protein>
    <recommendedName>
        <fullName evidence="2">malate synthase</fullName>
        <ecNumber evidence="2">2.3.3.9</ecNumber>
    </recommendedName>
</protein>
<comment type="caution">
    <text evidence="11">The sequence shown here is derived from an EMBL/GenBank/DDBJ whole genome shotgun (WGS) entry which is preliminary data.</text>
</comment>
<evidence type="ECO:0000313" key="12">
    <source>
        <dbReference type="Proteomes" id="UP000635071"/>
    </source>
</evidence>